<protein>
    <submittedName>
        <fullName evidence="1">Uncharacterized protein</fullName>
    </submittedName>
</protein>
<dbReference type="EMBL" id="VDEP01000376">
    <property type="protein sequence ID" value="KAA1092279.1"/>
    <property type="molecule type" value="Genomic_DNA"/>
</dbReference>
<dbReference type="Proteomes" id="UP000325313">
    <property type="component" value="Unassembled WGS sequence"/>
</dbReference>
<accession>A0A5B0NWT0</accession>
<proteinExistence type="predicted"/>
<name>A0A5B0NWT0_PUCGR</name>
<reference evidence="1 2" key="1">
    <citation type="submission" date="2019-05" db="EMBL/GenBank/DDBJ databases">
        <title>Emergence of the Ug99 lineage of the wheat stem rust pathogen through somatic hybridization.</title>
        <authorList>
            <person name="Li F."/>
            <person name="Upadhyaya N.M."/>
            <person name="Sperschneider J."/>
            <person name="Matny O."/>
            <person name="Nguyen-Phuc H."/>
            <person name="Mago R."/>
            <person name="Raley C."/>
            <person name="Miller M.E."/>
            <person name="Silverstein K.A.T."/>
            <person name="Henningsen E."/>
            <person name="Hirsch C.D."/>
            <person name="Visser B."/>
            <person name="Pretorius Z.A."/>
            <person name="Steffenson B.J."/>
            <person name="Schwessinger B."/>
            <person name="Dodds P.N."/>
            <person name="Figueroa M."/>
        </authorList>
    </citation>
    <scope>NUCLEOTIDE SEQUENCE [LARGE SCALE GENOMIC DNA]</scope>
    <source>
        <strain evidence="1 2">Ug99</strain>
    </source>
</reference>
<organism evidence="1 2">
    <name type="scientific">Puccinia graminis f. sp. tritici</name>
    <dbReference type="NCBI Taxonomy" id="56615"/>
    <lineage>
        <taxon>Eukaryota</taxon>
        <taxon>Fungi</taxon>
        <taxon>Dikarya</taxon>
        <taxon>Basidiomycota</taxon>
        <taxon>Pucciniomycotina</taxon>
        <taxon>Pucciniomycetes</taxon>
        <taxon>Pucciniales</taxon>
        <taxon>Pucciniaceae</taxon>
        <taxon>Puccinia</taxon>
    </lineage>
</organism>
<evidence type="ECO:0000313" key="2">
    <source>
        <dbReference type="Proteomes" id="UP000325313"/>
    </source>
</evidence>
<evidence type="ECO:0000313" key="1">
    <source>
        <dbReference type="EMBL" id="KAA1092279.1"/>
    </source>
</evidence>
<gene>
    <name evidence="1" type="ORF">PGTUg99_012600</name>
</gene>
<comment type="caution">
    <text evidence="1">The sequence shown here is derived from an EMBL/GenBank/DDBJ whole genome shotgun (WGS) entry which is preliminary data.</text>
</comment>
<sequence length="118" mass="13567">MFYEGHEKKSEETAIGRGEEFVLSWRHPTRSWAKQQRTEWRGFYREDSDSDLGFGMQNDRVDRIESGRIGCSSSRGTRDVDVMTGAYVITALDDRSAVEAELKINQERSRNQPPGPPR</sequence>
<dbReference type="AlphaFoldDB" id="A0A5B0NWT0"/>